<comment type="caution">
    <text evidence="2">The sequence shown here is derived from an EMBL/GenBank/DDBJ whole genome shotgun (WGS) entry which is preliminary data.</text>
</comment>
<evidence type="ECO:0000313" key="3">
    <source>
        <dbReference type="Proteomes" id="UP001230654"/>
    </source>
</evidence>
<feature type="region of interest" description="Disordered" evidence="1">
    <location>
        <begin position="92"/>
        <end position="113"/>
    </location>
</feature>
<feature type="compositionally biased region" description="Basic and acidic residues" evidence="1">
    <location>
        <begin position="1"/>
        <end position="19"/>
    </location>
</feature>
<dbReference type="EMBL" id="JAUSWV010000002">
    <property type="protein sequence ID" value="MDQ0579287.1"/>
    <property type="molecule type" value="Genomic_DNA"/>
</dbReference>
<keyword evidence="3" id="KW-1185">Reference proteome</keyword>
<proteinExistence type="predicted"/>
<name>A0ABU0NJI9_STRRH</name>
<accession>A0ABU0NJI9</accession>
<dbReference type="Proteomes" id="UP001230654">
    <property type="component" value="Unassembled WGS sequence"/>
</dbReference>
<feature type="region of interest" description="Disordered" evidence="1">
    <location>
        <begin position="1"/>
        <end position="22"/>
    </location>
</feature>
<sequence>MEPRAPSREAGRLRGDRRARTGSHLVKRLVTGLYGYSGEERAAFVRAPGGLRPEGIPDGAAALVIGHVPAAEAMEGSEPRFRETCRSAVLPTKALPRVSPRDRPHSVGTPASR</sequence>
<protein>
    <submittedName>
        <fullName evidence="2">Uncharacterized protein</fullName>
    </submittedName>
</protein>
<gene>
    <name evidence="2" type="ORF">QF030_001465</name>
</gene>
<evidence type="ECO:0000256" key="1">
    <source>
        <dbReference type="SAM" id="MobiDB-lite"/>
    </source>
</evidence>
<reference evidence="2 3" key="1">
    <citation type="submission" date="2023-07" db="EMBL/GenBank/DDBJ databases">
        <title>Comparative genomics of wheat-associated soil bacteria to identify genetic determinants of phenazine resistance.</title>
        <authorList>
            <person name="Mouncey N."/>
        </authorList>
    </citation>
    <scope>NUCLEOTIDE SEQUENCE [LARGE SCALE GENOMIC DNA]</scope>
    <source>
        <strain evidence="2 3">B2I6</strain>
    </source>
</reference>
<organism evidence="2 3">
    <name type="scientific">Streptomyces rishiriensis</name>
    <dbReference type="NCBI Taxonomy" id="68264"/>
    <lineage>
        <taxon>Bacteria</taxon>
        <taxon>Bacillati</taxon>
        <taxon>Actinomycetota</taxon>
        <taxon>Actinomycetes</taxon>
        <taxon>Kitasatosporales</taxon>
        <taxon>Streptomycetaceae</taxon>
        <taxon>Streptomyces</taxon>
    </lineage>
</organism>
<evidence type="ECO:0000313" key="2">
    <source>
        <dbReference type="EMBL" id="MDQ0579287.1"/>
    </source>
</evidence>